<dbReference type="InterPro" id="IPR013989">
    <property type="entry name" value="Dev_and_cell_death_domain"/>
</dbReference>
<feature type="region of interest" description="Disordered" evidence="1">
    <location>
        <begin position="40"/>
        <end position="73"/>
    </location>
</feature>
<feature type="compositionally biased region" description="Basic and acidic residues" evidence="1">
    <location>
        <begin position="1"/>
        <end position="10"/>
    </location>
</feature>
<dbReference type="OrthoDB" id="1920894at2759"/>
<feature type="domain" description="DCD" evidence="2">
    <location>
        <begin position="76"/>
        <end position="202"/>
    </location>
</feature>
<gene>
    <name evidence="3" type="ORF">CFOL_v3_03726</name>
</gene>
<feature type="region of interest" description="Disordered" evidence="1">
    <location>
        <begin position="546"/>
        <end position="572"/>
    </location>
</feature>
<dbReference type="PANTHER" id="PTHR46444:SF19">
    <property type="entry name" value="OS02G0745600 PROTEIN"/>
    <property type="match status" value="1"/>
</dbReference>
<sequence length="572" mass="64381">MVRGQDKKFENVSSSKANKKIQKNKKESVLEVETPLAIAPVADPANSPASTPPAVTHATATDDNRADMRKKEKHGGQLSGFIFMCNVKTKPECYRYRVFGLPAGRKEVVEKIKPGTKLFLYDFDMKLLYGGYKATSVGQLNLEPAAFGGKFPAQVKFKIYKDLLPLAESSFRRAIKDNYKRHKFDPELSSQQVRSLVSLFRPLTATSSELVPPTLHTSGRLSHQKDSYFAQRHISHRPPVLDHHQVTRELPQHHDYYGRPVHIGYDHPAWESQTLPPRRLPHVEYPRAARISHNLAPPVLRTQHVTQEVRPQQYAYYVPTVHAHPPLESQALSDPKESYYSPKVHQPYLLRDPVPSASDSYRWCGTVKELVPADQHLGLGNEYYQLSSQSEREIAPQQDTVVGYSNIHQSPAVPHTAEREFAPWQDNAVGHYNTHRPPKAPEIAPQQDSIIGYYNPQQLPAASHVQEREIALQQGNVISYYNHQQLAAAPYVPEREIVLQQGNVVGYYNAQQLPAAPHVPEEEIVLQQGNIVRYYGPQQFPAAPHVQESVQSHAETSGRRGQAGGKVSVLTL</sequence>
<dbReference type="SMART" id="SM00767">
    <property type="entry name" value="DCD"/>
    <property type="match status" value="1"/>
</dbReference>
<organism evidence="3 4">
    <name type="scientific">Cephalotus follicularis</name>
    <name type="common">Albany pitcher plant</name>
    <dbReference type="NCBI Taxonomy" id="3775"/>
    <lineage>
        <taxon>Eukaryota</taxon>
        <taxon>Viridiplantae</taxon>
        <taxon>Streptophyta</taxon>
        <taxon>Embryophyta</taxon>
        <taxon>Tracheophyta</taxon>
        <taxon>Spermatophyta</taxon>
        <taxon>Magnoliopsida</taxon>
        <taxon>eudicotyledons</taxon>
        <taxon>Gunneridae</taxon>
        <taxon>Pentapetalae</taxon>
        <taxon>rosids</taxon>
        <taxon>fabids</taxon>
        <taxon>Oxalidales</taxon>
        <taxon>Cephalotaceae</taxon>
        <taxon>Cephalotus</taxon>
    </lineage>
</organism>
<feature type="compositionally biased region" description="Basic and acidic residues" evidence="1">
    <location>
        <begin position="60"/>
        <end position="70"/>
    </location>
</feature>
<reference evidence="4" key="1">
    <citation type="submission" date="2016-04" db="EMBL/GenBank/DDBJ databases">
        <title>Cephalotus genome sequencing.</title>
        <authorList>
            <person name="Fukushima K."/>
            <person name="Hasebe M."/>
            <person name="Fang X."/>
        </authorList>
    </citation>
    <scope>NUCLEOTIDE SEQUENCE [LARGE SCALE GENOMIC DNA]</scope>
    <source>
        <strain evidence="4">cv. St1</strain>
    </source>
</reference>
<dbReference type="PROSITE" id="PS51222">
    <property type="entry name" value="DCD"/>
    <property type="match status" value="1"/>
</dbReference>
<dbReference type="AlphaFoldDB" id="A0A1Q3AX11"/>
<proteinExistence type="predicted"/>
<evidence type="ECO:0000259" key="2">
    <source>
        <dbReference type="PROSITE" id="PS51222"/>
    </source>
</evidence>
<dbReference type="Proteomes" id="UP000187406">
    <property type="component" value="Unassembled WGS sequence"/>
</dbReference>
<evidence type="ECO:0000313" key="3">
    <source>
        <dbReference type="EMBL" id="GAV60195.1"/>
    </source>
</evidence>
<dbReference type="PANTHER" id="PTHR46444">
    <property type="entry name" value="DCD (DEVELOPMENT AND CELL DEATH) DOMAIN PROTEIN-RELATED"/>
    <property type="match status" value="1"/>
</dbReference>
<dbReference type="Pfam" id="PF10539">
    <property type="entry name" value="Dev_Cell_Death"/>
    <property type="match status" value="1"/>
</dbReference>
<protein>
    <submittedName>
        <fullName evidence="3">Dev_Cell_Death domain-containing protein</fullName>
    </submittedName>
</protein>
<keyword evidence="4" id="KW-1185">Reference proteome</keyword>
<feature type="region of interest" description="Disordered" evidence="1">
    <location>
        <begin position="1"/>
        <end position="28"/>
    </location>
</feature>
<evidence type="ECO:0000313" key="4">
    <source>
        <dbReference type="Proteomes" id="UP000187406"/>
    </source>
</evidence>
<name>A0A1Q3AX11_CEPFO</name>
<dbReference type="InParanoid" id="A0A1Q3AX11"/>
<comment type="caution">
    <text evidence="3">The sequence shown here is derived from an EMBL/GenBank/DDBJ whole genome shotgun (WGS) entry which is preliminary data.</text>
</comment>
<accession>A0A1Q3AX11</accession>
<evidence type="ECO:0000256" key="1">
    <source>
        <dbReference type="SAM" id="MobiDB-lite"/>
    </source>
</evidence>
<dbReference type="EMBL" id="BDDD01000137">
    <property type="protein sequence ID" value="GAV60195.1"/>
    <property type="molecule type" value="Genomic_DNA"/>
</dbReference>